<reference evidence="6 7" key="1">
    <citation type="journal article" date="2007" name="Proc. Natl. Acad. Sci. U.S.A.">
        <title>Characterization of a marine gammaproteobacterium capable of aerobic anoxygenic photosynthesis.</title>
        <authorList>
            <person name="Fuchs B.M."/>
            <person name="Spring S."/>
            <person name="Teeling H."/>
            <person name="Quast C."/>
            <person name="Wulf J."/>
            <person name="Schattenhofer M."/>
            <person name="Yan S."/>
            <person name="Ferriera S."/>
            <person name="Johnson J."/>
            <person name="Glockner F.O."/>
            <person name="Amann R."/>
        </authorList>
    </citation>
    <scope>NUCLEOTIDE SEQUENCE [LARGE SCALE GENOMIC DNA]</scope>
    <source>
        <strain evidence="6">KT71</strain>
    </source>
</reference>
<dbReference type="Gene3D" id="3.90.76.10">
    <property type="entry name" value="Dipeptide-binding Protein, Domain 1"/>
    <property type="match status" value="1"/>
</dbReference>
<sequence>MRYGAPLYGALLLTAILAGLGGCSPGESRVVQGNRDGILYLGNGTEPQTIDPHVLSGSPEANVADALFEPLIIRNPYDESMEPGVARSWDFSDDAMSIVFHLNPEARWSNGEPITAEDFHWTWERALNPALGNQLANVFFIIRNAEAYHLGEIDDFDQVGIEVVDPHTLRVELAYPYPFALINFSYVYMAPLHRATIEAHGGTRLRYSRWTRPENIVGNGPFRLAEWKLQRFLRVERNPYYWDADTVSLNGIVFRPIEGAATEEKMFRSGQLHATNMVPNSKTPGYREQADSPLIQTPQMASYFYVFNTKIPPLDDRRVRRALALAVDRQLLATNVLNDTAIAWGGYVPFGMPDYDPPKLLTFDPGEARRLLAEAGFPDGEGFPELSLLYNTSEDHRTIAVAVQQMWKKHLNLDITLENQEWQVYLTAIREGNFEIARRGWNGDVTPDSFLDYMVSDSPINATGFGDPDFDDIVINQARKTPDVAALMKLYTRAEDILLREAPLLPVTTYTEKRLVQPSVKGLHGRVVTGYVYKYVELDPEAPAWKWQSSET</sequence>
<dbReference type="SUPFAM" id="SSF53850">
    <property type="entry name" value="Periplasmic binding protein-like II"/>
    <property type="match status" value="1"/>
</dbReference>
<name>A4ABG8_9GAMM</name>
<evidence type="ECO:0000256" key="2">
    <source>
        <dbReference type="ARBA" id="ARBA00005695"/>
    </source>
</evidence>
<evidence type="ECO:0000256" key="1">
    <source>
        <dbReference type="ARBA" id="ARBA00004196"/>
    </source>
</evidence>
<dbReference type="OrthoDB" id="9801912at2"/>
<dbReference type="EMBL" id="AAOA02000004">
    <property type="protein sequence ID" value="EAQ96722.2"/>
    <property type="molecule type" value="Genomic_DNA"/>
</dbReference>
<keyword evidence="4" id="KW-0732">Signal</keyword>
<dbReference type="InterPro" id="IPR000914">
    <property type="entry name" value="SBP_5_dom"/>
</dbReference>
<keyword evidence="7" id="KW-1185">Reference proteome</keyword>
<dbReference type="STRING" id="314285.KT71_06854"/>
<comment type="caution">
    <text evidence="6">The sequence shown here is derived from an EMBL/GenBank/DDBJ whole genome shotgun (WGS) entry which is preliminary data.</text>
</comment>
<evidence type="ECO:0000259" key="5">
    <source>
        <dbReference type="Pfam" id="PF00496"/>
    </source>
</evidence>
<organism evidence="6 7">
    <name type="scientific">Congregibacter litoralis KT71</name>
    <dbReference type="NCBI Taxonomy" id="314285"/>
    <lineage>
        <taxon>Bacteria</taxon>
        <taxon>Pseudomonadati</taxon>
        <taxon>Pseudomonadota</taxon>
        <taxon>Gammaproteobacteria</taxon>
        <taxon>Cellvibrionales</taxon>
        <taxon>Halieaceae</taxon>
        <taxon>Congregibacter</taxon>
    </lineage>
</organism>
<dbReference type="RefSeq" id="WP_008293793.1">
    <property type="nucleotide sequence ID" value="NZ_CM002299.1"/>
</dbReference>
<dbReference type="GO" id="GO:0030288">
    <property type="term" value="C:outer membrane-bounded periplasmic space"/>
    <property type="evidence" value="ECO:0007669"/>
    <property type="project" value="TreeGrafter"/>
</dbReference>
<dbReference type="Gene3D" id="3.40.190.10">
    <property type="entry name" value="Periplasmic binding protein-like II"/>
    <property type="match status" value="1"/>
</dbReference>
<dbReference type="GO" id="GO:0015833">
    <property type="term" value="P:peptide transport"/>
    <property type="evidence" value="ECO:0007669"/>
    <property type="project" value="TreeGrafter"/>
</dbReference>
<dbReference type="Pfam" id="PF00496">
    <property type="entry name" value="SBP_bac_5"/>
    <property type="match status" value="1"/>
</dbReference>
<comment type="subcellular location">
    <subcellularLocation>
        <location evidence="1">Cell envelope</location>
    </subcellularLocation>
</comment>
<dbReference type="InterPro" id="IPR039424">
    <property type="entry name" value="SBP_5"/>
</dbReference>
<dbReference type="PANTHER" id="PTHR30290:SF10">
    <property type="entry name" value="PERIPLASMIC OLIGOPEPTIDE-BINDING PROTEIN-RELATED"/>
    <property type="match status" value="1"/>
</dbReference>
<evidence type="ECO:0000313" key="7">
    <source>
        <dbReference type="Proteomes" id="UP000019205"/>
    </source>
</evidence>
<dbReference type="AlphaFoldDB" id="A4ABG8"/>
<dbReference type="Proteomes" id="UP000019205">
    <property type="component" value="Chromosome"/>
</dbReference>
<dbReference type="GO" id="GO:0043190">
    <property type="term" value="C:ATP-binding cassette (ABC) transporter complex"/>
    <property type="evidence" value="ECO:0007669"/>
    <property type="project" value="InterPro"/>
</dbReference>
<dbReference type="HOGENOM" id="CLU_017028_0_3_6"/>
<protein>
    <submittedName>
        <fullName evidence="6">ABC-type oligopeptide transport system, periplasmic component</fullName>
    </submittedName>
</protein>
<dbReference type="Gene3D" id="3.10.105.10">
    <property type="entry name" value="Dipeptide-binding Protein, Domain 3"/>
    <property type="match status" value="1"/>
</dbReference>
<dbReference type="PROSITE" id="PS51257">
    <property type="entry name" value="PROKAR_LIPOPROTEIN"/>
    <property type="match status" value="1"/>
</dbReference>
<dbReference type="PIRSF" id="PIRSF002741">
    <property type="entry name" value="MppA"/>
    <property type="match status" value="1"/>
</dbReference>
<comment type="similarity">
    <text evidence="2">Belongs to the bacterial solute-binding protein 5 family.</text>
</comment>
<gene>
    <name evidence="6" type="ORF">KT71_06854</name>
</gene>
<evidence type="ECO:0000256" key="3">
    <source>
        <dbReference type="ARBA" id="ARBA00022448"/>
    </source>
</evidence>
<dbReference type="PANTHER" id="PTHR30290">
    <property type="entry name" value="PERIPLASMIC BINDING COMPONENT OF ABC TRANSPORTER"/>
    <property type="match status" value="1"/>
</dbReference>
<evidence type="ECO:0000256" key="4">
    <source>
        <dbReference type="ARBA" id="ARBA00022729"/>
    </source>
</evidence>
<dbReference type="InterPro" id="IPR030678">
    <property type="entry name" value="Peptide/Ni-bd"/>
</dbReference>
<dbReference type="eggNOG" id="COG4166">
    <property type="taxonomic scope" value="Bacteria"/>
</dbReference>
<feature type="domain" description="Solute-binding protein family 5" evidence="5">
    <location>
        <begin position="81"/>
        <end position="459"/>
    </location>
</feature>
<dbReference type="CDD" id="cd08504">
    <property type="entry name" value="PBP2_OppA"/>
    <property type="match status" value="1"/>
</dbReference>
<keyword evidence="3" id="KW-0813">Transport</keyword>
<reference evidence="6 7" key="2">
    <citation type="journal article" date="2009" name="PLoS ONE">
        <title>The photosynthetic apparatus and its regulation in the aerobic gammaproteobacterium Congregibacter litoralis gen. nov., sp. nov.</title>
        <authorList>
            <person name="Spring S."/>
            <person name="Lunsdorf H."/>
            <person name="Fuchs B.M."/>
            <person name="Tindall B.J."/>
        </authorList>
    </citation>
    <scope>NUCLEOTIDE SEQUENCE [LARGE SCALE GENOMIC DNA]</scope>
    <source>
        <strain evidence="6">KT71</strain>
    </source>
</reference>
<proteinExistence type="inferred from homology"/>
<accession>A4ABG8</accession>
<evidence type="ECO:0000313" key="6">
    <source>
        <dbReference type="EMBL" id="EAQ96722.2"/>
    </source>
</evidence>
<dbReference type="GO" id="GO:1904680">
    <property type="term" value="F:peptide transmembrane transporter activity"/>
    <property type="evidence" value="ECO:0007669"/>
    <property type="project" value="TreeGrafter"/>
</dbReference>